<comment type="caution">
    <text evidence="2">The sequence shown here is derived from an EMBL/GenBank/DDBJ whole genome shotgun (WGS) entry which is preliminary data.</text>
</comment>
<keyword evidence="1" id="KW-0812">Transmembrane</keyword>
<evidence type="ECO:0000256" key="1">
    <source>
        <dbReference type="SAM" id="Phobius"/>
    </source>
</evidence>
<organism evidence="2 3">
    <name type="scientific">Rehaibacterium terrae</name>
    <dbReference type="NCBI Taxonomy" id="1341696"/>
    <lineage>
        <taxon>Bacteria</taxon>
        <taxon>Pseudomonadati</taxon>
        <taxon>Pseudomonadota</taxon>
        <taxon>Gammaproteobacteria</taxon>
        <taxon>Lysobacterales</taxon>
        <taxon>Lysobacteraceae</taxon>
        <taxon>Rehaibacterium</taxon>
    </lineage>
</organism>
<dbReference type="Proteomes" id="UP000519004">
    <property type="component" value="Unassembled WGS sequence"/>
</dbReference>
<dbReference type="RefSeq" id="WP_183947751.1">
    <property type="nucleotide sequence ID" value="NZ_JACHHX010000005.1"/>
</dbReference>
<sequence>MLIGSGFVPRMWRMSRRVAVGLSLVELLVAIVVGLLVVLATITFIASIARANSQDIQVTRLTQEVRALSEVIVREVRRARYVSDPIGLVAQASTAVGNDLLEIRDASTNAPSNPGNCIVLAYDDPPGGLVTRSIRLQRNDGQGQVWMNTAGDDCAGGVAISSAQVDVVDLRLRQVGGSRIDMEISARLADPPPGLEGVARVFRQTVYVRSGQVN</sequence>
<keyword evidence="3" id="KW-1185">Reference proteome</keyword>
<evidence type="ECO:0000313" key="3">
    <source>
        <dbReference type="Proteomes" id="UP000519004"/>
    </source>
</evidence>
<dbReference type="EMBL" id="JACHHX010000005">
    <property type="protein sequence ID" value="MBB5015188.1"/>
    <property type="molecule type" value="Genomic_DNA"/>
</dbReference>
<dbReference type="AlphaFoldDB" id="A0A7W7XZA9"/>
<evidence type="ECO:0000313" key="2">
    <source>
        <dbReference type="EMBL" id="MBB5015188.1"/>
    </source>
</evidence>
<keyword evidence="1" id="KW-0472">Membrane</keyword>
<protein>
    <submittedName>
        <fullName evidence="2">Type II secretory pathway component PulJ</fullName>
    </submittedName>
</protein>
<feature type="transmembrane region" description="Helical" evidence="1">
    <location>
        <begin position="20"/>
        <end position="46"/>
    </location>
</feature>
<reference evidence="2 3" key="1">
    <citation type="submission" date="2020-08" db="EMBL/GenBank/DDBJ databases">
        <title>Genomic Encyclopedia of Type Strains, Phase IV (KMG-IV): sequencing the most valuable type-strain genomes for metagenomic binning, comparative biology and taxonomic classification.</title>
        <authorList>
            <person name="Goeker M."/>
        </authorList>
    </citation>
    <scope>NUCLEOTIDE SEQUENCE [LARGE SCALE GENOMIC DNA]</scope>
    <source>
        <strain evidence="2 3">DSM 25897</strain>
    </source>
</reference>
<accession>A0A7W7XZA9</accession>
<gene>
    <name evidence="2" type="ORF">HNQ58_001069</name>
</gene>
<proteinExistence type="predicted"/>
<keyword evidence="1" id="KW-1133">Transmembrane helix</keyword>
<name>A0A7W7XZA9_9GAMM</name>